<dbReference type="EMBL" id="JAAMOW010000006">
    <property type="protein sequence ID" value="NGY05729.1"/>
    <property type="molecule type" value="Genomic_DNA"/>
</dbReference>
<dbReference type="Proteomes" id="UP000472676">
    <property type="component" value="Unassembled WGS sequence"/>
</dbReference>
<reference evidence="2 3" key="1">
    <citation type="journal article" date="2014" name="Int. J. Syst. Evol. Microbiol.">
        <title>Solimonas terrae sp. nov., isolated from soil.</title>
        <authorList>
            <person name="Kim S.J."/>
            <person name="Moon J.Y."/>
            <person name="Weon H.Y."/>
            <person name="Ahn J.H."/>
            <person name="Chen W.M."/>
            <person name="Kwon S.W."/>
        </authorList>
    </citation>
    <scope>NUCLEOTIDE SEQUENCE [LARGE SCALE GENOMIC DNA]</scope>
    <source>
        <strain evidence="2 3">KIS83-12</strain>
    </source>
</reference>
<accession>A0A6M2BUQ9</accession>
<dbReference type="RefSeq" id="WP_166257781.1">
    <property type="nucleotide sequence ID" value="NZ_JAAMOW010000006.1"/>
</dbReference>
<dbReference type="Pfam" id="PF06742">
    <property type="entry name" value="DUF1214"/>
    <property type="match status" value="2"/>
</dbReference>
<feature type="domain" description="DUF1214" evidence="1">
    <location>
        <begin position="270"/>
        <end position="346"/>
    </location>
</feature>
<dbReference type="Gene3D" id="2.60.120.1600">
    <property type="match status" value="1"/>
</dbReference>
<sequence>MSAEHDVVSGAVWDQFCDTLKRAGQQILRPEAASSPLDRAEGWRYLTRLLRIGLEMHLEFADPDFPGFFLPSHETGKIGADNPDNLYAFAKVKGDNDYVIRGNRGTVSYLSIGTQKGGYETDGKMEPTGFIDVKDLQLDADGNFEVRVSRHKPAHGNWLPMESASNAVIVRQTFLDRKSESPAILAISRDGSDAQPAPLSAERLAAGLANTARFVEGTATVFANWAQGYLPNENKLPPADQAVCQATGGDPNIFYYHAAWKLAPDEALVIRIPRIPDCRFWNLQINNWWMESLDYRYHDIHVNKHSARIAADGSCTIVLSHRDPGVANWLETAGHERGTMCMRWVGASEHVHPSTRLVKHDQLGPLLAGALAA</sequence>
<dbReference type="AlphaFoldDB" id="A0A6M2BUQ9"/>
<name>A0A6M2BUQ9_9GAMM</name>
<proteinExistence type="predicted"/>
<organism evidence="2 3">
    <name type="scientific">Solimonas terrae</name>
    <dbReference type="NCBI Taxonomy" id="1396819"/>
    <lineage>
        <taxon>Bacteria</taxon>
        <taxon>Pseudomonadati</taxon>
        <taxon>Pseudomonadota</taxon>
        <taxon>Gammaproteobacteria</taxon>
        <taxon>Nevskiales</taxon>
        <taxon>Nevskiaceae</taxon>
        <taxon>Solimonas</taxon>
    </lineage>
</organism>
<keyword evidence="3" id="KW-1185">Reference proteome</keyword>
<dbReference type="InterPro" id="IPR010621">
    <property type="entry name" value="DUF1214"/>
</dbReference>
<protein>
    <submittedName>
        <fullName evidence="2">DUF1214 domain-containing protein</fullName>
    </submittedName>
</protein>
<evidence type="ECO:0000313" key="3">
    <source>
        <dbReference type="Proteomes" id="UP000472676"/>
    </source>
</evidence>
<evidence type="ECO:0000259" key="1">
    <source>
        <dbReference type="Pfam" id="PF06742"/>
    </source>
</evidence>
<comment type="caution">
    <text evidence="2">The sequence shown here is derived from an EMBL/GenBank/DDBJ whole genome shotgun (WGS) entry which is preliminary data.</text>
</comment>
<feature type="domain" description="DUF1214" evidence="1">
    <location>
        <begin position="132"/>
        <end position="167"/>
    </location>
</feature>
<evidence type="ECO:0000313" key="2">
    <source>
        <dbReference type="EMBL" id="NGY05729.1"/>
    </source>
</evidence>
<gene>
    <name evidence="2" type="ORF">G7Y85_13225</name>
</gene>